<protein>
    <submittedName>
        <fullName evidence="2">Uncharacterized protein</fullName>
    </submittedName>
</protein>
<accession>A0A2K0SVT1</accession>
<organism evidence="2 3">
    <name type="scientific">Trichoderma gamsii</name>
    <dbReference type="NCBI Taxonomy" id="398673"/>
    <lineage>
        <taxon>Eukaryota</taxon>
        <taxon>Fungi</taxon>
        <taxon>Dikarya</taxon>
        <taxon>Ascomycota</taxon>
        <taxon>Pezizomycotina</taxon>
        <taxon>Sordariomycetes</taxon>
        <taxon>Hypocreomycetidae</taxon>
        <taxon>Hypocreales</taxon>
        <taxon>Hypocreaceae</taxon>
        <taxon>Trichoderma</taxon>
    </lineage>
</organism>
<feature type="region of interest" description="Disordered" evidence="1">
    <location>
        <begin position="1"/>
        <end position="32"/>
    </location>
</feature>
<reference evidence="2 3" key="1">
    <citation type="submission" date="2017-02" db="EMBL/GenBank/DDBJ databases">
        <title>Genomes of Trichoderma spp. with biocontrol activity.</title>
        <authorList>
            <person name="Gardiner D."/>
            <person name="Kazan K."/>
            <person name="Vos C."/>
            <person name="Harvey P."/>
        </authorList>
    </citation>
    <scope>NUCLEOTIDE SEQUENCE [LARGE SCALE GENOMIC DNA]</scope>
    <source>
        <strain evidence="2 3">A5MH</strain>
    </source>
</reference>
<name>A0A2K0SVT1_9HYPO</name>
<feature type="compositionally biased region" description="Basic and acidic residues" evidence="1">
    <location>
        <begin position="1"/>
        <end position="12"/>
    </location>
</feature>
<evidence type="ECO:0000256" key="1">
    <source>
        <dbReference type="SAM" id="MobiDB-lite"/>
    </source>
</evidence>
<evidence type="ECO:0000313" key="2">
    <source>
        <dbReference type="EMBL" id="PNP37385.1"/>
    </source>
</evidence>
<sequence length="32" mass="3472">MWEKSVGADKEALGTVGRAKAFREPGPQPQDD</sequence>
<gene>
    <name evidence="2" type="ORF">TGAMA5MH_10763</name>
</gene>
<proteinExistence type="predicted"/>
<evidence type="ECO:0000313" key="3">
    <source>
        <dbReference type="Proteomes" id="UP000236546"/>
    </source>
</evidence>
<dbReference type="EMBL" id="MTYH01000147">
    <property type="protein sequence ID" value="PNP37385.1"/>
    <property type="molecule type" value="Genomic_DNA"/>
</dbReference>
<dbReference type="AlphaFoldDB" id="A0A2K0SVT1"/>
<comment type="caution">
    <text evidence="2">The sequence shown here is derived from an EMBL/GenBank/DDBJ whole genome shotgun (WGS) entry which is preliminary data.</text>
</comment>
<dbReference type="Proteomes" id="UP000236546">
    <property type="component" value="Unassembled WGS sequence"/>
</dbReference>